<feature type="domain" description="Lantibiotic dehydratase N-terminal" evidence="2">
    <location>
        <begin position="4"/>
        <end position="143"/>
    </location>
</feature>
<protein>
    <recommendedName>
        <fullName evidence="6">Thiopeptide-type bacteriocin biosynthesis domain-containing protein</fullName>
    </recommendedName>
</protein>
<feature type="domain" description="Thiopeptide-type bacteriocin biosynthesis" evidence="3">
    <location>
        <begin position="224"/>
        <end position="473"/>
    </location>
</feature>
<evidence type="ECO:0008006" key="6">
    <source>
        <dbReference type="Google" id="ProtNLM"/>
    </source>
</evidence>
<evidence type="ECO:0000313" key="5">
    <source>
        <dbReference type="Proteomes" id="UP000301309"/>
    </source>
</evidence>
<dbReference type="AlphaFoldDB" id="A0A4D4L1X8"/>
<dbReference type="InterPro" id="IPR006827">
    <property type="entry name" value="Lant_deHydtase_N"/>
</dbReference>
<dbReference type="EMBL" id="BJHW01000001">
    <property type="protein sequence ID" value="GDY51993.1"/>
    <property type="molecule type" value="Genomic_DNA"/>
</dbReference>
<feature type="compositionally biased region" description="Low complexity" evidence="1">
    <location>
        <begin position="193"/>
        <end position="206"/>
    </location>
</feature>
<evidence type="ECO:0000313" key="4">
    <source>
        <dbReference type="EMBL" id="GDY51993.1"/>
    </source>
</evidence>
<feature type="region of interest" description="Disordered" evidence="1">
    <location>
        <begin position="193"/>
        <end position="214"/>
    </location>
</feature>
<evidence type="ECO:0000259" key="2">
    <source>
        <dbReference type="Pfam" id="PF04738"/>
    </source>
</evidence>
<accession>A0A4D4L1X8</accession>
<dbReference type="Pfam" id="PF14028">
    <property type="entry name" value="Lant_dehydr_C"/>
    <property type="match status" value="1"/>
</dbReference>
<dbReference type="Proteomes" id="UP000301309">
    <property type="component" value="Unassembled WGS sequence"/>
</dbReference>
<organism evidence="4 5">
    <name type="scientific">Streptomyces violaceusniger</name>
    <dbReference type="NCBI Taxonomy" id="68280"/>
    <lineage>
        <taxon>Bacteria</taxon>
        <taxon>Bacillati</taxon>
        <taxon>Actinomycetota</taxon>
        <taxon>Actinomycetes</taxon>
        <taxon>Kitasatosporales</taxon>
        <taxon>Streptomycetaceae</taxon>
        <taxon>Streptomyces</taxon>
        <taxon>Streptomyces violaceusniger group</taxon>
    </lineage>
</organism>
<dbReference type="InterPro" id="IPR023809">
    <property type="entry name" value="Thiopep_bacteriocin_synth_dom"/>
</dbReference>
<proteinExistence type="predicted"/>
<dbReference type="NCBIfam" id="TIGR03891">
    <property type="entry name" value="thiopep_ocin"/>
    <property type="match status" value="1"/>
</dbReference>
<reference evidence="4 5" key="1">
    <citation type="journal article" date="2020" name="Int. J. Syst. Evol. Microbiol.">
        <title>Reclassification of Streptomyces castelarensis and Streptomyces sporoclivatus as later heterotypic synonyms of Streptomyces antimycoticus.</title>
        <authorList>
            <person name="Komaki H."/>
            <person name="Tamura T."/>
        </authorList>
    </citation>
    <scope>NUCLEOTIDE SEQUENCE [LARGE SCALE GENOMIC DNA]</scope>
    <source>
        <strain evidence="4 5">NBRC 13459</strain>
    </source>
</reference>
<evidence type="ECO:0000256" key="1">
    <source>
        <dbReference type="SAM" id="MobiDB-lite"/>
    </source>
</evidence>
<name>A0A4D4L1X8_STRVO</name>
<comment type="caution">
    <text evidence="4">The sequence shown here is derived from an EMBL/GenBank/DDBJ whole genome shotgun (WGS) entry which is preliminary data.</text>
</comment>
<evidence type="ECO:0000259" key="3">
    <source>
        <dbReference type="Pfam" id="PF14028"/>
    </source>
</evidence>
<keyword evidence="5" id="KW-1185">Reference proteome</keyword>
<dbReference type="Pfam" id="PF04738">
    <property type="entry name" value="Lant_dehydr_N"/>
    <property type="match status" value="1"/>
</dbReference>
<sequence length="492" mass="53963">MRGMSDLALAADLDRLYVVDSTTGQELIPQLPTMINHRLGPGVVRLLREVPAWGLGALSVWVWGEAARLPRLPRIRYGKSVLALARWKVSGRELTDAKLSDSEWAGHLDAWRARWNAPARVIVGSGDRGVELDLTAPLHRMLLRRELTRRGELVAYETPEDAGAGDGWLSAGSAAFTSELVLPLFPAAPPAATSSPAGAASAAQPPTRRFRPVSLPPPRHHRDWLYGKLYTATTVQDEVLAAHLPRLLADLPPGVDRWFFIRYTDGTGAHLRLRFHGDPGTLHADLTPGLLDWVDSLRDMRLAGAFVIDGYEPEVHRYGGPEAMATAERIFHHDSVAVLEQLRLKAADTSTDPQLPQEALATAHYLDIVRQVHGERWTDWYLNSPRDEEHHAYFREHRAAVLGLLDRGGPRAAMSVGSGEAGSGDAVRAACEARAAALRAYPPAAADRSVLASVLHMHHNRLLGTSKPSELRSQAIARGLAQVERGRRRHLG</sequence>
<gene>
    <name evidence="4" type="ORF">SVIO_026160</name>
</gene>